<dbReference type="GO" id="GO:0008757">
    <property type="term" value="F:S-adenosylmethionine-dependent methyltransferase activity"/>
    <property type="evidence" value="ECO:0007669"/>
    <property type="project" value="TreeGrafter"/>
</dbReference>
<reference evidence="6" key="1">
    <citation type="submission" date="2015-10" db="EMBL/GenBank/DDBJ databases">
        <authorList>
            <person name="Regsiter A."/>
            <person name="william w."/>
        </authorList>
    </citation>
    <scope>NUCLEOTIDE SEQUENCE</scope>
    <source>
        <strain evidence="6">Montdore</strain>
    </source>
</reference>
<evidence type="ECO:0000256" key="1">
    <source>
        <dbReference type="ARBA" id="ARBA00006149"/>
    </source>
</evidence>
<dbReference type="EMBL" id="LN890978">
    <property type="protein sequence ID" value="CUS13059.1"/>
    <property type="molecule type" value="Genomic_DNA"/>
</dbReference>
<dbReference type="AlphaFoldDB" id="A0A292PZR4"/>
<dbReference type="GO" id="GO:0008276">
    <property type="term" value="F:protein methyltransferase activity"/>
    <property type="evidence" value="ECO:0007669"/>
    <property type="project" value="TreeGrafter"/>
</dbReference>
<evidence type="ECO:0000256" key="4">
    <source>
        <dbReference type="ARBA" id="ARBA00022691"/>
    </source>
</evidence>
<comment type="similarity">
    <text evidence="1">Belongs to the eukaryotic/archaeal PrmC-related family.</text>
</comment>
<dbReference type="GO" id="GO:0003676">
    <property type="term" value="F:nucleic acid binding"/>
    <property type="evidence" value="ECO:0007669"/>
    <property type="project" value="InterPro"/>
</dbReference>
<dbReference type="PROSITE" id="PS00092">
    <property type="entry name" value="N6_MTASE"/>
    <property type="match status" value="1"/>
</dbReference>
<evidence type="ECO:0000256" key="2">
    <source>
        <dbReference type="ARBA" id="ARBA00022603"/>
    </source>
</evidence>
<dbReference type="PANTHER" id="PTHR45875:SF1">
    <property type="entry name" value="METHYLTRANSFERASE N6AMT1"/>
    <property type="match status" value="1"/>
</dbReference>
<proteinExistence type="inferred from homology"/>
<organism evidence="6 7">
    <name type="scientific">Tuber aestivum</name>
    <name type="common">summer truffle</name>
    <dbReference type="NCBI Taxonomy" id="59557"/>
    <lineage>
        <taxon>Eukaryota</taxon>
        <taxon>Fungi</taxon>
        <taxon>Dikarya</taxon>
        <taxon>Ascomycota</taxon>
        <taxon>Pezizomycotina</taxon>
        <taxon>Pezizomycetes</taxon>
        <taxon>Pezizales</taxon>
        <taxon>Tuberaceae</taxon>
        <taxon>Tuber</taxon>
    </lineage>
</organism>
<dbReference type="GO" id="GO:0032259">
    <property type="term" value="P:methylation"/>
    <property type="evidence" value="ECO:0007669"/>
    <property type="project" value="UniProtKB-KW"/>
</dbReference>
<accession>A0A292PZR4</accession>
<dbReference type="Proteomes" id="UP001412239">
    <property type="component" value="Unassembled WGS sequence"/>
</dbReference>
<keyword evidence="2" id="KW-0489">Methyltransferase</keyword>
<dbReference type="SUPFAM" id="SSF53335">
    <property type="entry name" value="S-adenosyl-L-methionine-dependent methyltransferases"/>
    <property type="match status" value="1"/>
</dbReference>
<evidence type="ECO:0000313" key="7">
    <source>
        <dbReference type="Proteomes" id="UP001412239"/>
    </source>
</evidence>
<dbReference type="InterPro" id="IPR052190">
    <property type="entry name" value="Euk-Arch_PrmC-MTase"/>
</dbReference>
<dbReference type="PANTHER" id="PTHR45875">
    <property type="entry name" value="METHYLTRANSFERASE N6AMT1"/>
    <property type="match status" value="1"/>
</dbReference>
<feature type="domain" description="Methyltransferase small" evidence="5">
    <location>
        <begin position="33"/>
        <end position="136"/>
    </location>
</feature>
<keyword evidence="3" id="KW-0808">Transferase</keyword>
<evidence type="ECO:0000259" key="5">
    <source>
        <dbReference type="Pfam" id="PF05175"/>
    </source>
</evidence>
<name>A0A292PZR4_9PEZI</name>
<evidence type="ECO:0000256" key="3">
    <source>
        <dbReference type="ARBA" id="ARBA00022679"/>
    </source>
</evidence>
<dbReference type="InterPro" id="IPR029063">
    <property type="entry name" value="SAM-dependent_MTases_sf"/>
</dbReference>
<protein>
    <recommendedName>
        <fullName evidence="5">Methyltransferase small domain-containing protein</fullName>
    </recommendedName>
</protein>
<evidence type="ECO:0000313" key="6">
    <source>
        <dbReference type="EMBL" id="CUS13059.1"/>
    </source>
</evidence>
<keyword evidence="7" id="KW-1185">Reference proteome</keyword>
<dbReference type="Gene3D" id="3.40.50.150">
    <property type="entry name" value="Vaccinia Virus protein VP39"/>
    <property type="match status" value="1"/>
</dbReference>
<sequence length="229" mass="24708">MLPTPTTSHLSFDHIYEPSEDTFLILDTLALQSPFLHSRFPQTSPPLVLELGSGSGVITSFLTTHSITLFGHCSITTLSTDISPHAPNSTKQTVATNITKESGCFLGAIRTDLATGLRPGVVDMLVFNPPYVPTEAVEDGNGGEGWIGVACGGGVDGMEVTIRVLKGLDEYLSECGVAYILLCERNKPEAVAEQLRNGEYGAKWIVEKVGTSGRKGGWEVLGIWRVMRW</sequence>
<dbReference type="Pfam" id="PF05175">
    <property type="entry name" value="MTS"/>
    <property type="match status" value="1"/>
</dbReference>
<dbReference type="InterPro" id="IPR007848">
    <property type="entry name" value="Small_mtfrase_dom"/>
</dbReference>
<gene>
    <name evidence="6" type="ORF">GSTUAT00002739001</name>
</gene>
<keyword evidence="4" id="KW-0949">S-adenosyl-L-methionine</keyword>
<dbReference type="GO" id="GO:0035657">
    <property type="term" value="C:eRF1 methyltransferase complex"/>
    <property type="evidence" value="ECO:0007669"/>
    <property type="project" value="TreeGrafter"/>
</dbReference>
<dbReference type="InterPro" id="IPR002052">
    <property type="entry name" value="DNA_methylase_N6_adenine_CS"/>
</dbReference>